<dbReference type="InterPro" id="IPR038727">
    <property type="entry name" value="NadR/Ttd14_AAA_dom"/>
</dbReference>
<gene>
    <name evidence="2" type="ORF">Q763_09605</name>
</gene>
<dbReference type="AlphaFoldDB" id="A0A0A2LKK5"/>
<dbReference type="eggNOG" id="COG3911">
    <property type="taxonomic scope" value="Bacteria"/>
</dbReference>
<dbReference type="EMBL" id="JRLV01000009">
    <property type="protein sequence ID" value="KGO80782.1"/>
    <property type="molecule type" value="Genomic_DNA"/>
</dbReference>
<proteinExistence type="predicted"/>
<evidence type="ECO:0000313" key="2">
    <source>
        <dbReference type="EMBL" id="KGO80782.1"/>
    </source>
</evidence>
<organism evidence="2 3">
    <name type="scientific">Flavobacterium beibuense F44-8</name>
    <dbReference type="NCBI Taxonomy" id="1406840"/>
    <lineage>
        <taxon>Bacteria</taxon>
        <taxon>Pseudomonadati</taxon>
        <taxon>Bacteroidota</taxon>
        <taxon>Flavobacteriia</taxon>
        <taxon>Flavobacteriales</taxon>
        <taxon>Flavobacteriaceae</taxon>
        <taxon>Flavobacterium</taxon>
    </lineage>
</organism>
<dbReference type="InterPro" id="IPR027417">
    <property type="entry name" value="P-loop_NTPase"/>
</dbReference>
<dbReference type="Proteomes" id="UP000030129">
    <property type="component" value="Unassembled WGS sequence"/>
</dbReference>
<feature type="domain" description="NadR/Ttd14 AAA" evidence="1">
    <location>
        <begin position="8"/>
        <end position="171"/>
    </location>
</feature>
<dbReference type="Pfam" id="PF13521">
    <property type="entry name" value="AAA_28"/>
    <property type="match status" value="1"/>
</dbReference>
<protein>
    <recommendedName>
        <fullName evidence="1">NadR/Ttd14 AAA domain-containing protein</fullName>
    </recommendedName>
</protein>
<evidence type="ECO:0000259" key="1">
    <source>
        <dbReference type="Pfam" id="PF13521"/>
    </source>
</evidence>
<keyword evidence="3" id="KW-1185">Reference proteome</keyword>
<dbReference type="STRING" id="1406840.Q763_09605"/>
<dbReference type="Gene3D" id="3.40.50.300">
    <property type="entry name" value="P-loop containing nucleotide triphosphate hydrolases"/>
    <property type="match status" value="1"/>
</dbReference>
<name>A0A0A2LKK5_9FLAO</name>
<dbReference type="RefSeq" id="WP_035133781.1">
    <property type="nucleotide sequence ID" value="NZ_JRLV01000009.1"/>
</dbReference>
<reference evidence="2 3" key="1">
    <citation type="submission" date="2013-09" db="EMBL/GenBank/DDBJ databases">
        <authorList>
            <person name="Zeng Z."/>
            <person name="Chen C."/>
        </authorList>
    </citation>
    <scope>NUCLEOTIDE SEQUENCE [LARGE SCALE GENOMIC DNA]</scope>
    <source>
        <strain evidence="2 3">F44-8</strain>
    </source>
</reference>
<sequence>MKNKSSAIIITGGPGMGKTSVLEQLSVMGYHSVEETGRSIIQKELKTDGNRLPWLDKEGFAMAMFKQSLKDFQNVSEKSGLTFFDRGIPDVIGYLKLCNISIPETMWQAAKEKRYYPKVFITPPWKSIYVNDAERKQTFEEAVATYHIMKETYSFLGYELVELPKTTVLKRAKFILNYLLTY</sequence>
<accession>A0A0A2LKK5</accession>
<evidence type="ECO:0000313" key="3">
    <source>
        <dbReference type="Proteomes" id="UP000030129"/>
    </source>
</evidence>
<comment type="caution">
    <text evidence="2">The sequence shown here is derived from an EMBL/GenBank/DDBJ whole genome shotgun (WGS) entry which is preliminary data.</text>
</comment>
<dbReference type="SUPFAM" id="SSF52540">
    <property type="entry name" value="P-loop containing nucleoside triphosphate hydrolases"/>
    <property type="match status" value="1"/>
</dbReference>